<gene>
    <name evidence="2" type="ORF">GCM10025863_19710</name>
</gene>
<dbReference type="Proteomes" id="UP001321543">
    <property type="component" value="Chromosome"/>
</dbReference>
<protein>
    <recommendedName>
        <fullName evidence="1">CobQ/CobB/MinD/ParA nucleotide binding domain-containing protein</fullName>
    </recommendedName>
</protein>
<keyword evidence="3" id="KW-1185">Reference proteome</keyword>
<accession>A0ABM8FUK5</accession>
<dbReference type="EMBL" id="AP027728">
    <property type="protein sequence ID" value="BDZ39357.1"/>
    <property type="molecule type" value="Genomic_DNA"/>
</dbReference>
<dbReference type="CDD" id="cd02042">
    <property type="entry name" value="ParAB_family"/>
    <property type="match status" value="1"/>
</dbReference>
<proteinExistence type="predicted"/>
<dbReference type="InterPro" id="IPR050678">
    <property type="entry name" value="DNA_Partitioning_ATPase"/>
</dbReference>
<reference evidence="3" key="1">
    <citation type="journal article" date="2019" name="Int. J. Syst. Evol. Microbiol.">
        <title>The Global Catalogue of Microorganisms (GCM) 10K type strain sequencing project: providing services to taxonomists for standard genome sequencing and annotation.</title>
        <authorList>
            <consortium name="The Broad Institute Genomics Platform"/>
            <consortium name="The Broad Institute Genome Sequencing Center for Infectious Disease"/>
            <person name="Wu L."/>
            <person name="Ma J."/>
        </authorList>
    </citation>
    <scope>NUCLEOTIDE SEQUENCE [LARGE SCALE GENOMIC DNA]</scope>
    <source>
        <strain evidence="3">NBRC 106310</strain>
    </source>
</reference>
<feature type="domain" description="CobQ/CobB/MinD/ParA nucleotide binding" evidence="1">
    <location>
        <begin position="24"/>
        <end position="213"/>
    </location>
</feature>
<name>A0ABM8FUK5_9MICO</name>
<dbReference type="PANTHER" id="PTHR13696">
    <property type="entry name" value="P-LOOP CONTAINING NUCLEOSIDE TRIPHOSPHATE HYDROLASE"/>
    <property type="match status" value="1"/>
</dbReference>
<evidence type="ECO:0000313" key="2">
    <source>
        <dbReference type="EMBL" id="BDZ39357.1"/>
    </source>
</evidence>
<dbReference type="SUPFAM" id="SSF52540">
    <property type="entry name" value="P-loop containing nucleoside triphosphate hydrolases"/>
    <property type="match status" value="1"/>
</dbReference>
<organism evidence="2 3">
    <name type="scientific">Microbacterium suwonense</name>
    <dbReference type="NCBI Taxonomy" id="683047"/>
    <lineage>
        <taxon>Bacteria</taxon>
        <taxon>Bacillati</taxon>
        <taxon>Actinomycetota</taxon>
        <taxon>Actinomycetes</taxon>
        <taxon>Micrococcales</taxon>
        <taxon>Microbacteriaceae</taxon>
        <taxon>Microbacterium</taxon>
    </lineage>
</organism>
<sequence>MTVMLADVASTSVATTTGGMKIVSVVNQKGGMGKTTITMQLAAALSRWHRVLVVDVDPQQSTVWWAENAERHLPFDFAGSQRPSVLSRLSHLDHEYDFVLVDTPGSLEDTRTLEVVVDASDFVIVPLAPEPLAVEPTMRTIQRFIEPRGVRFAVLLNRIDPRIHGQLETWKELLDVTLGVPRLDACLRQYKAQADAPVLGSLVTTVRDNRNTQGAIWDVTRLGLEVTEQLSPQLQGAW</sequence>
<evidence type="ECO:0000313" key="3">
    <source>
        <dbReference type="Proteomes" id="UP001321543"/>
    </source>
</evidence>
<dbReference type="InterPro" id="IPR002586">
    <property type="entry name" value="CobQ/CobB/MinD/ParA_Nub-bd_dom"/>
</dbReference>
<dbReference type="Pfam" id="PF01656">
    <property type="entry name" value="CbiA"/>
    <property type="match status" value="1"/>
</dbReference>
<dbReference type="PANTHER" id="PTHR13696:SF96">
    <property type="entry name" value="COBQ_COBB_MIND_PARA NUCLEOTIDE BINDING DOMAIN-CONTAINING PROTEIN"/>
    <property type="match status" value="1"/>
</dbReference>
<dbReference type="InterPro" id="IPR027417">
    <property type="entry name" value="P-loop_NTPase"/>
</dbReference>
<dbReference type="Gene3D" id="3.40.50.300">
    <property type="entry name" value="P-loop containing nucleotide triphosphate hydrolases"/>
    <property type="match status" value="1"/>
</dbReference>
<evidence type="ECO:0000259" key="1">
    <source>
        <dbReference type="Pfam" id="PF01656"/>
    </source>
</evidence>